<proteinExistence type="predicted"/>
<name>A0A1X0YC18_9BACT</name>
<organism evidence="1 2">
    <name type="scientific">Geothermobacter hydrogeniphilus</name>
    <dbReference type="NCBI Taxonomy" id="1969733"/>
    <lineage>
        <taxon>Bacteria</taxon>
        <taxon>Pseudomonadati</taxon>
        <taxon>Thermodesulfobacteriota</taxon>
        <taxon>Desulfuromonadia</taxon>
        <taxon>Desulfuromonadales</taxon>
        <taxon>Geothermobacteraceae</taxon>
        <taxon>Geothermobacter</taxon>
    </lineage>
</organism>
<evidence type="ECO:0000313" key="2">
    <source>
        <dbReference type="Proteomes" id="UP000193136"/>
    </source>
</evidence>
<comment type="caution">
    <text evidence="1">The sequence shown here is derived from an EMBL/GenBank/DDBJ whole genome shotgun (WGS) entry which is preliminary data.</text>
</comment>
<sequence>MAISGSPKKLAQDIAGGFTSLSQSGLKQYTPADLKTILTHLAIVTRDLRAEQIPLEDVPAIKAKNMKLSRLNQAAMVIRAYCKKRRIPI</sequence>
<accession>A0A1X0YC18</accession>
<dbReference type="AlphaFoldDB" id="A0A1X0YC18"/>
<dbReference type="RefSeq" id="WP_085009549.1">
    <property type="nucleotide sequence ID" value="NZ_NAAD01000003.1"/>
</dbReference>
<protein>
    <submittedName>
        <fullName evidence="1">Uncharacterized protein</fullName>
    </submittedName>
</protein>
<keyword evidence="2" id="KW-1185">Reference proteome</keyword>
<reference evidence="1 2" key="1">
    <citation type="submission" date="2017-03" db="EMBL/GenBank/DDBJ databases">
        <title>Genome sequence of Geothermobacter sp. EPR-M, Deep-Sea Iron Reducer.</title>
        <authorList>
            <person name="Tully B."/>
            <person name="Savalia P."/>
            <person name="Abuyen K."/>
            <person name="Baughan C."/>
            <person name="Romero E."/>
            <person name="Ronkowski C."/>
            <person name="Torres B."/>
            <person name="Tremblay J."/>
            <person name="Trujillo A."/>
            <person name="Tyler M."/>
            <person name="Perez-Rodriguez I."/>
            <person name="Amend J."/>
        </authorList>
    </citation>
    <scope>NUCLEOTIDE SEQUENCE [LARGE SCALE GENOMIC DNA]</scope>
    <source>
        <strain evidence="1 2">EPR-M</strain>
    </source>
</reference>
<dbReference type="EMBL" id="NAAD01000003">
    <property type="protein sequence ID" value="ORJ62534.1"/>
    <property type="molecule type" value="Genomic_DNA"/>
</dbReference>
<evidence type="ECO:0000313" key="1">
    <source>
        <dbReference type="EMBL" id="ORJ62534.1"/>
    </source>
</evidence>
<dbReference type="OrthoDB" id="5402283at2"/>
<dbReference type="Proteomes" id="UP000193136">
    <property type="component" value="Unassembled WGS sequence"/>
</dbReference>
<gene>
    <name evidence="1" type="ORF">B5V00_04430</name>
</gene>